<dbReference type="InterPro" id="IPR007484">
    <property type="entry name" value="Peptidase_M28"/>
</dbReference>
<evidence type="ECO:0000313" key="3">
    <source>
        <dbReference type="EMBL" id="RVU32026.1"/>
    </source>
</evidence>
<dbReference type="GO" id="GO:0008235">
    <property type="term" value="F:metalloexopeptidase activity"/>
    <property type="evidence" value="ECO:0007669"/>
    <property type="project" value="InterPro"/>
</dbReference>
<feature type="chain" id="PRO_5019047907" evidence="1">
    <location>
        <begin position="24"/>
        <end position="322"/>
    </location>
</feature>
<dbReference type="RefSeq" id="WP_127700991.1">
    <property type="nucleotide sequence ID" value="NZ_SACS01000031.1"/>
</dbReference>
<accession>A0A437QBX8</accession>
<comment type="caution">
    <text evidence="3">The sequence shown here is derived from an EMBL/GenBank/DDBJ whole genome shotgun (WGS) entry which is preliminary data.</text>
</comment>
<evidence type="ECO:0000259" key="2">
    <source>
        <dbReference type="Pfam" id="PF04389"/>
    </source>
</evidence>
<dbReference type="AlphaFoldDB" id="A0A437QBX8"/>
<sequence length="322" mass="35846">MRLPSRYKCWFLTLLLLTSQAAADELLLAQAWQDVQQLSSDKMAGRFPGSAGHQLAQQYISARFSELKLQPLLADYRQPFQYKTGFFSQSSGVNLVAQIKGCRFPDAYVVVTAHYDHLKMAGSNIFNGADDNASGVAGMLYLAGKLRQSCPAYSYIFIATDAEEQGLDGAKAWLDQAPLPSTQQLLNINLDMISRGEKRQRLYLAGKRSLPALGNIPIRQHGEVKLVLGHDGSSRVGAARSSGDSSAQVDWSNASDHAVFRRAGIPYLYFGVDVHRHYHTPDDDWQQINTEFFQSALQLIHSSVQWVEQQPPAVFIDARRAR</sequence>
<feature type="domain" description="Peptidase M28" evidence="2">
    <location>
        <begin position="94"/>
        <end position="301"/>
    </location>
</feature>
<dbReference type="InterPro" id="IPR045175">
    <property type="entry name" value="M28_fam"/>
</dbReference>
<proteinExistence type="predicted"/>
<keyword evidence="4" id="KW-1185">Reference proteome</keyword>
<dbReference type="Proteomes" id="UP000283077">
    <property type="component" value="Unassembled WGS sequence"/>
</dbReference>
<reference evidence="3 4" key="1">
    <citation type="submission" date="2019-01" db="EMBL/GenBank/DDBJ databases">
        <authorList>
            <person name="Chen W.-M."/>
        </authorList>
    </citation>
    <scope>NUCLEOTIDE SEQUENCE [LARGE SCALE GENOMIC DNA]</scope>
    <source>
        <strain evidence="3 4">KYPC3</strain>
    </source>
</reference>
<name>A0A437QBX8_9GAMM</name>
<dbReference type="PANTHER" id="PTHR12147:SF26">
    <property type="entry name" value="PEPTIDASE M28 DOMAIN-CONTAINING PROTEIN"/>
    <property type="match status" value="1"/>
</dbReference>
<evidence type="ECO:0000256" key="1">
    <source>
        <dbReference type="SAM" id="SignalP"/>
    </source>
</evidence>
<keyword evidence="1" id="KW-0732">Signal</keyword>
<dbReference type="PANTHER" id="PTHR12147">
    <property type="entry name" value="METALLOPEPTIDASE M28 FAMILY MEMBER"/>
    <property type="match status" value="1"/>
</dbReference>
<gene>
    <name evidence="3" type="ORF">EOE67_19125</name>
</gene>
<dbReference type="SUPFAM" id="SSF53187">
    <property type="entry name" value="Zn-dependent exopeptidases"/>
    <property type="match status" value="1"/>
</dbReference>
<evidence type="ECO:0000313" key="4">
    <source>
        <dbReference type="Proteomes" id="UP000283077"/>
    </source>
</evidence>
<dbReference type="GO" id="GO:0006508">
    <property type="term" value="P:proteolysis"/>
    <property type="evidence" value="ECO:0007669"/>
    <property type="project" value="InterPro"/>
</dbReference>
<dbReference type="Pfam" id="PF04389">
    <property type="entry name" value="Peptidase_M28"/>
    <property type="match status" value="1"/>
</dbReference>
<protein>
    <submittedName>
        <fullName evidence="3">M28 family peptidase</fullName>
    </submittedName>
</protein>
<feature type="signal peptide" evidence="1">
    <location>
        <begin position="1"/>
        <end position="23"/>
    </location>
</feature>
<dbReference type="Gene3D" id="3.40.630.10">
    <property type="entry name" value="Zn peptidases"/>
    <property type="match status" value="1"/>
</dbReference>
<dbReference type="OrthoDB" id="9762302at2"/>
<organism evidence="3 4">
    <name type="scientific">Rheinheimera riviphila</name>
    <dbReference type="NCBI Taxonomy" id="1834037"/>
    <lineage>
        <taxon>Bacteria</taxon>
        <taxon>Pseudomonadati</taxon>
        <taxon>Pseudomonadota</taxon>
        <taxon>Gammaproteobacteria</taxon>
        <taxon>Chromatiales</taxon>
        <taxon>Chromatiaceae</taxon>
        <taxon>Rheinheimera</taxon>
    </lineage>
</organism>
<dbReference type="EMBL" id="SACS01000031">
    <property type="protein sequence ID" value="RVU32026.1"/>
    <property type="molecule type" value="Genomic_DNA"/>
</dbReference>